<sequence length="272" mass="31058">MPTRADIIHALNAGPIAGETESVDSDTIRDDKTFNEGDCELISVDNCRFRVSHCYLVAHSKVFRDMYNLGDGTQDFSVTLTDREFETAAVIRLFLCAAVRGDIRSRVYGSCRHLRELVLFADKYDCDPIRRLIHSECEVSILRGYGGSLELFAVAATADDRDLCHLLVQERANETWPRGNNGRLHHRMSARPGMSIWDVRSWPESAWRLGIPVQYQFALARAHGQLAGVPPPPGVTLADEFEKYLKLIKPGWRDYRDPDKPPEINEYYWDWE</sequence>
<name>A0A0J0XBW9_9TREE</name>
<proteinExistence type="predicted"/>
<dbReference type="OrthoDB" id="2574774at2759"/>
<dbReference type="Pfam" id="PF00651">
    <property type="entry name" value="BTB"/>
    <property type="match status" value="1"/>
</dbReference>
<dbReference type="SUPFAM" id="SSF54695">
    <property type="entry name" value="POZ domain"/>
    <property type="match status" value="1"/>
</dbReference>
<dbReference type="STRING" id="879819.A0A0J0XBW9"/>
<dbReference type="RefSeq" id="XP_018275046.1">
    <property type="nucleotide sequence ID" value="XM_018425646.1"/>
</dbReference>
<dbReference type="InterPro" id="IPR011333">
    <property type="entry name" value="SKP1/BTB/POZ_sf"/>
</dbReference>
<reference evidence="2 3" key="1">
    <citation type="submission" date="2015-03" db="EMBL/GenBank/DDBJ databases">
        <title>Genomics and transcriptomics of the oil-accumulating basidiomycete yeast T. oleaginosus allow insights into substrate utilization and the diverse evolutionary trajectories of mating systems in fungi.</title>
        <authorList>
            <consortium name="DOE Joint Genome Institute"/>
            <person name="Kourist R."/>
            <person name="Kracht O."/>
            <person name="Bracharz F."/>
            <person name="Lipzen A."/>
            <person name="Nolan M."/>
            <person name="Ohm R."/>
            <person name="Grigoriev I."/>
            <person name="Sun S."/>
            <person name="Heitman J."/>
            <person name="Bruck T."/>
            <person name="Nowrousian M."/>
        </authorList>
    </citation>
    <scope>NUCLEOTIDE SEQUENCE [LARGE SCALE GENOMIC DNA]</scope>
    <source>
        <strain evidence="2 3">IBC0246</strain>
    </source>
</reference>
<dbReference type="InterPro" id="IPR000210">
    <property type="entry name" value="BTB/POZ_dom"/>
</dbReference>
<protein>
    <recommendedName>
        <fullName evidence="1">BTB domain-containing protein</fullName>
    </recommendedName>
</protein>
<evidence type="ECO:0000259" key="1">
    <source>
        <dbReference type="Pfam" id="PF00651"/>
    </source>
</evidence>
<feature type="domain" description="BTB" evidence="1">
    <location>
        <begin position="38"/>
        <end position="135"/>
    </location>
</feature>
<gene>
    <name evidence="2" type="ORF">CC85DRAFT_305853</name>
</gene>
<evidence type="ECO:0000313" key="2">
    <source>
        <dbReference type="EMBL" id="KLT38555.1"/>
    </source>
</evidence>
<dbReference type="Gene3D" id="3.30.710.10">
    <property type="entry name" value="Potassium Channel Kv1.1, Chain A"/>
    <property type="match status" value="1"/>
</dbReference>
<dbReference type="GeneID" id="28986249"/>
<accession>A0A0J0XBW9</accession>
<organism evidence="2 3">
    <name type="scientific">Cutaneotrichosporon oleaginosum</name>
    <dbReference type="NCBI Taxonomy" id="879819"/>
    <lineage>
        <taxon>Eukaryota</taxon>
        <taxon>Fungi</taxon>
        <taxon>Dikarya</taxon>
        <taxon>Basidiomycota</taxon>
        <taxon>Agaricomycotina</taxon>
        <taxon>Tremellomycetes</taxon>
        <taxon>Trichosporonales</taxon>
        <taxon>Trichosporonaceae</taxon>
        <taxon>Cutaneotrichosporon</taxon>
    </lineage>
</organism>
<dbReference type="EMBL" id="KQ087297">
    <property type="protein sequence ID" value="KLT38555.1"/>
    <property type="molecule type" value="Genomic_DNA"/>
</dbReference>
<dbReference type="AlphaFoldDB" id="A0A0J0XBW9"/>
<dbReference type="Proteomes" id="UP000053611">
    <property type="component" value="Unassembled WGS sequence"/>
</dbReference>
<evidence type="ECO:0000313" key="3">
    <source>
        <dbReference type="Proteomes" id="UP000053611"/>
    </source>
</evidence>
<keyword evidence="3" id="KW-1185">Reference proteome</keyword>